<feature type="domain" description="ABC1 atypical kinase-like" evidence="2">
    <location>
        <begin position="150"/>
        <end position="396"/>
    </location>
</feature>
<dbReference type="AlphaFoldDB" id="A0A1S4FGW1"/>
<reference evidence="3" key="1">
    <citation type="submission" date="2005-10" db="EMBL/GenBank/DDBJ databases">
        <authorList>
            <person name="Loftus B.J."/>
            <person name="Nene V.M."/>
            <person name="Hannick L.I."/>
            <person name="Bidwell S."/>
            <person name="Haas B."/>
            <person name="Amedeo P."/>
            <person name="Orvis J."/>
            <person name="Wortman J.R."/>
            <person name="White O.R."/>
            <person name="Salzberg S."/>
            <person name="Shumway M."/>
            <person name="Koo H."/>
            <person name="Zhao Y."/>
            <person name="Holmes M."/>
            <person name="Miller J."/>
            <person name="Schatz M."/>
            <person name="Pop M."/>
            <person name="Pai G."/>
            <person name="Utterback T."/>
            <person name="Rogers Y.-H."/>
            <person name="Kravitz S."/>
            <person name="Fraser C.M."/>
        </authorList>
    </citation>
    <scope>NUCLEOTIDE SEQUENCE</scope>
    <source>
        <strain evidence="3">Liverpool</strain>
    </source>
</reference>
<dbReference type="PANTHER" id="PTHR43173">
    <property type="entry name" value="ABC1 FAMILY PROTEIN"/>
    <property type="match status" value="1"/>
</dbReference>
<evidence type="ECO:0000313" key="3">
    <source>
        <dbReference type="EMBL" id="EAT40835.1"/>
    </source>
</evidence>
<dbReference type="OrthoDB" id="427480at2759"/>
<dbReference type="CTD" id="203054"/>
<evidence type="ECO:0000256" key="1">
    <source>
        <dbReference type="ARBA" id="ARBA00009670"/>
    </source>
</evidence>
<reference evidence="3" key="3">
    <citation type="submission" date="2012-09" db="EMBL/GenBank/DDBJ databases">
        <authorList>
            <consortium name="VectorBase"/>
        </authorList>
    </citation>
    <scope>NUCLEOTIDE SEQUENCE</scope>
    <source>
        <strain evidence="3">Liverpool</strain>
    </source>
</reference>
<dbReference type="OMA" id="DVMTTMV"/>
<dbReference type="HOGENOM" id="CLU_006533_2_6_1"/>
<evidence type="ECO:0000313" key="4">
    <source>
        <dbReference type="Proteomes" id="UP000682892"/>
    </source>
</evidence>
<sequence>MLAIRLAFAAKHRPTVPCLRRGVASKAVPTGAHRKWSAGKVLLGTTGSLLLGAIAYDGAVNEFETVYGAERFLRSFGIGVSISVDYSWSLWGLEESDPNYEEVISGVHQRAADRILNGCLTNGGLYIKMGQGVAAMNHIIPKEYIRTLKKLEDQCLPRKPGEVRKLFEQDFGKPPEEVFQTFDYEPIAAASLAQVFRGTTKEGQQVAIKVQYADLRKRFNADLRTILFLQDMIALIHKSYNFGWIVRDLQGTLREELDFIHEGRNAERCAEDLRKHDSVYVPKVLWDYTNQRVLTAEFIDGCKINDTDRLKHLKINLAKLDVALFRAFADQIFRTGFVHADPHPGNVFVRKDPASGRPQLVLLDHGLYGNLTPEVRSNLCRFWEAIVLKDHSEMAKFARALNVQDYRTFAEILLQRPLELKGSKLTTRLSEEDLAYMTLQAKEHFDKVMQTLRSMPRNLIFVLRNLNTIRAIAREHGDPVDRPKVMARCALAALRQYSVGFRGYFRSIFRRINFEYQLWKFSFQFWLVSSYLRLLTRLGRSPDTAHLLDVQVDV</sequence>
<dbReference type="InterPro" id="IPR045307">
    <property type="entry name" value="ADCK1_dom"/>
</dbReference>
<dbReference type="InterPro" id="IPR004147">
    <property type="entry name" value="ABC1_dom"/>
</dbReference>
<proteinExistence type="inferred from homology"/>
<dbReference type="InterPro" id="IPR011009">
    <property type="entry name" value="Kinase-like_dom_sf"/>
</dbReference>
<dbReference type="KEGG" id="aag:5569211"/>
<name>A0A1S4FGW1_AEDAE</name>
<dbReference type="EMBL" id="CH477442">
    <property type="protein sequence ID" value="EAT40835.1"/>
    <property type="molecule type" value="Genomic_DNA"/>
</dbReference>
<reference evidence="3" key="2">
    <citation type="journal article" date="2007" name="Science">
        <title>Genome sequence of Aedes aegypti, a major arbovirus vector.</title>
        <authorList>
            <person name="Nene V."/>
            <person name="Wortman J.R."/>
            <person name="Lawson D."/>
            <person name="Haas B."/>
            <person name="Kodira C."/>
            <person name="Tu Z.J."/>
            <person name="Loftus B."/>
            <person name="Xi Z."/>
            <person name="Megy K."/>
            <person name="Grabherr M."/>
            <person name="Ren Q."/>
            <person name="Zdobnov E.M."/>
            <person name="Lobo N.F."/>
            <person name="Campbell K.S."/>
            <person name="Brown S.E."/>
            <person name="Bonaldo M.F."/>
            <person name="Zhu J."/>
            <person name="Sinkins S.P."/>
            <person name="Hogenkamp D.G."/>
            <person name="Amedeo P."/>
            <person name="Arensburger P."/>
            <person name="Atkinson P.W."/>
            <person name="Bidwell S."/>
            <person name="Biedler J."/>
            <person name="Birney E."/>
            <person name="Bruggner R.V."/>
            <person name="Costas J."/>
            <person name="Coy M.R."/>
            <person name="Crabtree J."/>
            <person name="Crawford M."/>
            <person name="Debruyn B."/>
            <person name="Decaprio D."/>
            <person name="Eiglmeier K."/>
            <person name="Eisenstadt E."/>
            <person name="El-Dorry H."/>
            <person name="Gelbart W.M."/>
            <person name="Gomes S.L."/>
            <person name="Hammond M."/>
            <person name="Hannick L.I."/>
            <person name="Hogan J.R."/>
            <person name="Holmes M.H."/>
            <person name="Jaffe D."/>
            <person name="Johnston J.S."/>
            <person name="Kennedy R.C."/>
            <person name="Koo H."/>
            <person name="Kravitz S."/>
            <person name="Kriventseva E.V."/>
            <person name="Kulp D."/>
            <person name="Labutti K."/>
            <person name="Lee E."/>
            <person name="Li S."/>
            <person name="Lovin D.D."/>
            <person name="Mao C."/>
            <person name="Mauceli E."/>
            <person name="Menck C.F."/>
            <person name="Miller J.R."/>
            <person name="Montgomery P."/>
            <person name="Mori A."/>
            <person name="Nascimento A.L."/>
            <person name="Naveira H.F."/>
            <person name="Nusbaum C."/>
            <person name="O'leary S."/>
            <person name="Orvis J."/>
            <person name="Pertea M."/>
            <person name="Quesneville H."/>
            <person name="Reidenbach K.R."/>
            <person name="Rogers Y.H."/>
            <person name="Roth C.W."/>
            <person name="Schneider J.R."/>
            <person name="Schatz M."/>
            <person name="Shumway M."/>
            <person name="Stanke M."/>
            <person name="Stinson E.O."/>
            <person name="Tubio J.M."/>
            <person name="Vanzee J.P."/>
            <person name="Verjovski-Almeida S."/>
            <person name="Werner D."/>
            <person name="White O."/>
            <person name="Wyder S."/>
            <person name="Zeng Q."/>
            <person name="Zhao Q."/>
            <person name="Zhao Y."/>
            <person name="Hill C.A."/>
            <person name="Raikhel A.S."/>
            <person name="Soares M.B."/>
            <person name="Knudson D.L."/>
            <person name="Lee N.H."/>
            <person name="Galagan J."/>
            <person name="Salzberg S.L."/>
            <person name="Paulsen I.T."/>
            <person name="Dimopoulos G."/>
            <person name="Collins F.H."/>
            <person name="Birren B."/>
            <person name="Fraser-Liggett C.M."/>
            <person name="Severson D.W."/>
        </authorList>
    </citation>
    <scope>NUCLEOTIDE SEQUENCE [LARGE SCALE GENOMIC DNA]</scope>
    <source>
        <strain evidence="3">Liverpool</strain>
    </source>
</reference>
<dbReference type="InterPro" id="IPR051130">
    <property type="entry name" value="Mito_struct-func_regulator"/>
</dbReference>
<dbReference type="CDD" id="cd13969">
    <property type="entry name" value="ADCK1-like"/>
    <property type="match status" value="1"/>
</dbReference>
<dbReference type="SUPFAM" id="SSF56112">
    <property type="entry name" value="Protein kinase-like (PK-like)"/>
    <property type="match status" value="1"/>
</dbReference>
<comment type="similarity">
    <text evidence="1">Belongs to the protein kinase superfamily. ADCK protein kinase family.</text>
</comment>
<evidence type="ECO:0000259" key="2">
    <source>
        <dbReference type="Pfam" id="PF03109"/>
    </source>
</evidence>
<accession>A0A1S4FGW1</accession>
<dbReference type="PANTHER" id="PTHR43173:SF28">
    <property type="entry name" value="AARF DOMAIN CONTAINING KINASE 5"/>
    <property type="match status" value="1"/>
</dbReference>
<protein>
    <submittedName>
        <fullName evidence="3">AAEL007472-PA</fullName>
    </submittedName>
</protein>
<organism evidence="3 4">
    <name type="scientific">Aedes aegypti</name>
    <name type="common">Yellowfever mosquito</name>
    <name type="synonym">Culex aegypti</name>
    <dbReference type="NCBI Taxonomy" id="7159"/>
    <lineage>
        <taxon>Eukaryota</taxon>
        <taxon>Metazoa</taxon>
        <taxon>Ecdysozoa</taxon>
        <taxon>Arthropoda</taxon>
        <taxon>Hexapoda</taxon>
        <taxon>Insecta</taxon>
        <taxon>Pterygota</taxon>
        <taxon>Neoptera</taxon>
        <taxon>Endopterygota</taxon>
        <taxon>Diptera</taxon>
        <taxon>Nematocera</taxon>
        <taxon>Culicoidea</taxon>
        <taxon>Culicidae</taxon>
        <taxon>Culicinae</taxon>
        <taxon>Aedini</taxon>
        <taxon>Aedes</taxon>
        <taxon>Stegomyia</taxon>
    </lineage>
</organism>
<dbReference type="Pfam" id="PF03109">
    <property type="entry name" value="ABC1"/>
    <property type="match status" value="1"/>
</dbReference>
<dbReference type="Proteomes" id="UP000682892">
    <property type="component" value="Unassembled WGS sequence"/>
</dbReference>
<gene>
    <name evidence="3" type="ORF">AaeL_AAEL007472</name>
</gene>